<organism evidence="7 8">
    <name type="scientific">Myxozyma melibiosi</name>
    <dbReference type="NCBI Taxonomy" id="54550"/>
    <lineage>
        <taxon>Eukaryota</taxon>
        <taxon>Fungi</taxon>
        <taxon>Dikarya</taxon>
        <taxon>Ascomycota</taxon>
        <taxon>Saccharomycotina</taxon>
        <taxon>Lipomycetes</taxon>
        <taxon>Lipomycetales</taxon>
        <taxon>Lipomycetaceae</taxon>
        <taxon>Myxozyma</taxon>
    </lineage>
</organism>
<dbReference type="GeneID" id="90037383"/>
<feature type="domain" description="DNA2/NAM7 helicase-like C-terminal" evidence="5">
    <location>
        <begin position="1706"/>
        <end position="1905"/>
    </location>
</feature>
<dbReference type="Pfam" id="PF23576">
    <property type="entry name" value="SEN1_barrel"/>
    <property type="match status" value="1"/>
</dbReference>
<reference evidence="7 8" key="1">
    <citation type="submission" date="2024-03" db="EMBL/GenBank/DDBJ databases">
        <title>Genome-scale model development and genomic sequencing of the oleaginous clade Lipomyces.</title>
        <authorList>
            <consortium name="Lawrence Berkeley National Laboratory"/>
            <person name="Czajka J.J."/>
            <person name="Han Y."/>
            <person name="Kim J."/>
            <person name="Mondo S.J."/>
            <person name="Hofstad B.A."/>
            <person name="Robles A."/>
            <person name="Haridas S."/>
            <person name="Riley R."/>
            <person name="LaButti K."/>
            <person name="Pangilinan J."/>
            <person name="Andreopoulos W."/>
            <person name="Lipzen A."/>
            <person name="Yan J."/>
            <person name="Wang M."/>
            <person name="Ng V."/>
            <person name="Grigoriev I.V."/>
            <person name="Spatafora J.W."/>
            <person name="Magnuson J.K."/>
            <person name="Baker S.E."/>
            <person name="Pomraning K.R."/>
        </authorList>
    </citation>
    <scope>NUCLEOTIDE SEQUENCE [LARGE SCALE GENOMIC DNA]</scope>
    <source>
        <strain evidence="7 8">Phaff 52-87</strain>
    </source>
</reference>
<evidence type="ECO:0000313" key="7">
    <source>
        <dbReference type="EMBL" id="KAK7208424.1"/>
    </source>
</evidence>
<dbReference type="InterPro" id="IPR041679">
    <property type="entry name" value="DNA2/NAM7-like_C"/>
</dbReference>
<accession>A0ABR1FEZ0</accession>
<gene>
    <name evidence="7" type="ORF">BZA70DRAFT_273693</name>
</gene>
<keyword evidence="1" id="KW-0067">ATP-binding</keyword>
<feature type="region of interest" description="Disordered" evidence="2">
    <location>
        <begin position="1943"/>
        <end position="1988"/>
    </location>
</feature>
<dbReference type="InterPro" id="IPR045055">
    <property type="entry name" value="DNA2/NAM7-like"/>
</dbReference>
<sequence>MATANTASSSKPAGSKPVDEELERVTKEIKECKKVDDPVKMEKCLQDSLSYLMVLPSTTHFFCKSHIRIVATHVLQIFAFDNTPELEWLKTTLAKQLQECYLCVKAYHKEKIPLKLEMLDQGIDESDVEAFVNVLEAWDIERVTATLQPSAAKCEAALKADPKKAIEPAVMSASFNSVYECLYAPHFLLASKELASVFRVLFLGIQNGGRFLRLPNNIVPAMITFRFMHDEPEYVRWAEKSLNILTNKVTAQDFDSCVHRAYQDCVHSYIERRNSSSEDIVRFWKGMYRLLTALTKPVILRHCCGSGAGNGGASDDSIVKLAWRDVQASPNSLPTLLHAFSVLLTKLESDMWPVSSPFIATSFTDIIFSDSCSAIFENALREVASQAQKINVLLEWIWPFIRSVSGSNKLKVCELLTARLLGKYQDPMKFGVANDYLRSRLLLAGFNVLKLLLDFGKADKNDLFRSSYSVDKIMRRESRNCAETYATLFVDHASRPASEGDDPEVKKAAMDVVVACIAVDCISITEESEHMIAEVLASAAIKQKDVTQPVLDEADNDAVAAQSQESTTFCFGDKFWGLLQRRLPEDDTDFALTIIQSLGKTKIYLAETIDNIRINNEAAGGSNASNATSQLIALKIQKFKKLSSLIDKSLFAVSKILQHISDFSAIKLQKQLLADRECVEVLLSCSLSPHSALSRTSLEIVKQAYDAEGRMESLRGLFSSNPAFVLSGYVSTLKNTVLTAVLTGAGPVPKLVRMTMDIKDLIFDPRDGYIATHNSAIADKEVRAATRSFWDATWRSLAFIYKRTLTWARAYPKDMMVDYMRDILELSSQLFDNYQLLEQALTTNVDGGVPVIDLQTISPSKPTAVGIEILNVLIDPLRQMSPWLRLQDTALLEMCVHLVCGLLKKMHTAHVEVPNDILKRLDKLSHKSEVNYNNLTDGQCYDIVMAISEFDYQLMYDRAESAESDVKSEPTEQVKSEPSTATKPHAKSKEKGLDSWLERGSTLQSKSAAPKDPRQHALEAAFKQAQDEEAKAEAILKASRLNTVRQNLHEQRQRMAAAKAENEVIHPPRPPGFRVTETAGAAPLSRVAGAKHAAPLASLSDDSSDEESDDDIDSLFTLAKHNRPAVKGNTSSAIAPMPLRVHSSVSGVRRPFTPPAMSEKERSERNMRARLRVNMSALYHRILRWDYHSESDLPSDEFGGDLSKYKPIPNKFNSAMEYKAVFEPLLMLEAVQSIVKSKIEKYDKPFRLTVNNRASCDDYIEIYASLDSKLLPVLKIGDMDVIVITFIQEEQNLNMGQGLKGRPAQWPSPKYLNCMAKIKEIKRSHNELSDMVLRCLPSPELARNLLPKTELNGLRVMSMTTIEREYSSLQGLPYYDLCDQILQARPANMVRAEGAKIKRAQQIYKVNAPQAGAIIGAMEATGFTLIQGPPGTGKTKTILGIIGATLSTTKSRGIPIGIPGQRAQAPKEPATLEQKRILVCAPSNAAVDELVLRLKGGIRNSSGEFFIPKMVRLGRSDAANPAVRDLTLEELVDAEVAKFEDENNKKKGISIDKSKTLREELNAVLAERSEIDAQLNTTEDAAERAKLRERRDVLHAKKAALGQKLDEERDRHSVAVRASEIERRSIQARLVTDAEILCATLSGAGHELMASLALTFDTVIIDEAAQCVELSALIPLKYGATRCAMVGDPNQLPPTVLSQTASKYLYEQSLFVRMQKNYPSSVHLLSIQYRMHPQISKFPSAQFYQSRLIDGDGMADHTAAPWHSGAEQFGPYRFFDVHSREQVSKTHSYSNRAEAECAITLYKQVCDTFPDVNFEGRVGIVTPYKEQLRTLRETFMRALGQTGIQGIDFNTIDGFQGQEKDIIILSCVRAQPAGSGRGVGFISDIRRMNVALTRAKSSLWIIGNVSSLVVSDVWRNLIDDAKKRGLVSFFDGHRVVSGNYEYAGPTAGSSSSSSAAKSGSKPKVPQKRPKANGEANASKHRKLNDEKK</sequence>
<evidence type="ECO:0000256" key="2">
    <source>
        <dbReference type="SAM" id="MobiDB-lite"/>
    </source>
</evidence>
<dbReference type="CDD" id="cd18042">
    <property type="entry name" value="DEXXQc_SETX"/>
    <property type="match status" value="1"/>
</dbReference>
<keyword evidence="1" id="KW-0378">Hydrolase</keyword>
<evidence type="ECO:0000259" key="3">
    <source>
        <dbReference type="Pfam" id="PF12726"/>
    </source>
</evidence>
<feature type="compositionally biased region" description="Low complexity" evidence="2">
    <location>
        <begin position="1947"/>
        <end position="1961"/>
    </location>
</feature>
<feature type="region of interest" description="Disordered" evidence="2">
    <location>
        <begin position="961"/>
        <end position="994"/>
    </location>
</feature>
<dbReference type="Proteomes" id="UP001498771">
    <property type="component" value="Unassembled WGS sequence"/>
</dbReference>
<dbReference type="EMBL" id="JBBJBU010000001">
    <property type="protein sequence ID" value="KAK7208424.1"/>
    <property type="molecule type" value="Genomic_DNA"/>
</dbReference>
<dbReference type="InterPro" id="IPR024481">
    <property type="entry name" value="Helicase_Sen1_N"/>
</dbReference>
<protein>
    <submittedName>
        <fullName evidence="7">SEN1 N terminal-domain-containing protein</fullName>
    </submittedName>
</protein>
<dbReference type="InterPro" id="IPR027417">
    <property type="entry name" value="P-loop_NTPase"/>
</dbReference>
<dbReference type="CDD" id="cd18808">
    <property type="entry name" value="SF1_C_Upf1"/>
    <property type="match status" value="1"/>
</dbReference>
<keyword evidence="8" id="KW-1185">Reference proteome</keyword>
<feature type="compositionally biased region" description="Polar residues" evidence="2">
    <location>
        <begin position="1"/>
        <end position="12"/>
    </location>
</feature>
<evidence type="ECO:0000259" key="5">
    <source>
        <dbReference type="Pfam" id="PF13087"/>
    </source>
</evidence>
<dbReference type="RefSeq" id="XP_064771457.1">
    <property type="nucleotide sequence ID" value="XM_064911871.1"/>
</dbReference>
<dbReference type="PANTHER" id="PTHR10887:SF495">
    <property type="entry name" value="HELICASE SENATAXIN ISOFORM X1-RELATED"/>
    <property type="match status" value="1"/>
</dbReference>
<evidence type="ECO:0000313" key="8">
    <source>
        <dbReference type="Proteomes" id="UP001498771"/>
    </source>
</evidence>
<dbReference type="InterPro" id="IPR041677">
    <property type="entry name" value="DNA2/NAM7_AAA_11"/>
</dbReference>
<comment type="caution">
    <text evidence="7">The sequence shown here is derived from an EMBL/GenBank/DDBJ whole genome shotgun (WGS) entry which is preliminary data.</text>
</comment>
<feature type="compositionally biased region" description="Basic and acidic residues" evidence="2">
    <location>
        <begin position="961"/>
        <end position="975"/>
    </location>
</feature>
<dbReference type="SUPFAM" id="SSF52540">
    <property type="entry name" value="P-loop containing nucleoside triphosphate hydrolases"/>
    <property type="match status" value="1"/>
</dbReference>
<name>A0ABR1FEZ0_9ASCO</name>
<dbReference type="Pfam" id="PF12726">
    <property type="entry name" value="SEN1_N"/>
    <property type="match status" value="1"/>
</dbReference>
<evidence type="ECO:0000259" key="6">
    <source>
        <dbReference type="Pfam" id="PF23576"/>
    </source>
</evidence>
<dbReference type="InterPro" id="IPR047187">
    <property type="entry name" value="SF1_C_Upf1"/>
</dbReference>
<feature type="domain" description="DNA2/NAM7 helicase helicase" evidence="4">
    <location>
        <begin position="1406"/>
        <end position="1699"/>
    </location>
</feature>
<dbReference type="Gene3D" id="3.40.50.300">
    <property type="entry name" value="P-loop containing nucleotide triphosphate hydrolases"/>
    <property type="match status" value="2"/>
</dbReference>
<proteinExistence type="predicted"/>
<keyword evidence="1" id="KW-0347">Helicase</keyword>
<evidence type="ECO:0000259" key="4">
    <source>
        <dbReference type="Pfam" id="PF13086"/>
    </source>
</evidence>
<dbReference type="InterPro" id="IPR056474">
    <property type="entry name" value="SEN1_barrel"/>
</dbReference>
<feature type="domain" description="Helicase SEN1 beta-barrel" evidence="6">
    <location>
        <begin position="1243"/>
        <end position="1356"/>
    </location>
</feature>
<dbReference type="Pfam" id="PF13087">
    <property type="entry name" value="AAA_12"/>
    <property type="match status" value="1"/>
</dbReference>
<feature type="region of interest" description="Disordered" evidence="2">
    <location>
        <begin position="1"/>
        <end position="22"/>
    </location>
</feature>
<dbReference type="PANTHER" id="PTHR10887">
    <property type="entry name" value="DNA2/NAM7 HELICASE FAMILY"/>
    <property type="match status" value="1"/>
</dbReference>
<keyword evidence="1" id="KW-0547">Nucleotide-binding</keyword>
<feature type="domain" description="Helicase Sen1 N-terminal" evidence="3">
    <location>
        <begin position="89"/>
        <end position="896"/>
    </location>
</feature>
<dbReference type="Pfam" id="PF13086">
    <property type="entry name" value="AAA_11"/>
    <property type="match status" value="1"/>
</dbReference>
<evidence type="ECO:0000256" key="1">
    <source>
        <dbReference type="ARBA" id="ARBA00022806"/>
    </source>
</evidence>